<keyword evidence="3" id="KW-1185">Reference proteome</keyword>
<organism evidence="2 3">
    <name type="scientific">Passalora fulva</name>
    <name type="common">Tomato leaf mold</name>
    <name type="synonym">Cladosporium fulvum</name>
    <dbReference type="NCBI Taxonomy" id="5499"/>
    <lineage>
        <taxon>Eukaryota</taxon>
        <taxon>Fungi</taxon>
        <taxon>Dikarya</taxon>
        <taxon>Ascomycota</taxon>
        <taxon>Pezizomycotina</taxon>
        <taxon>Dothideomycetes</taxon>
        <taxon>Dothideomycetidae</taxon>
        <taxon>Mycosphaerellales</taxon>
        <taxon>Mycosphaerellaceae</taxon>
        <taxon>Fulvia</taxon>
    </lineage>
</organism>
<dbReference type="KEGG" id="ffu:CLAFUR5_11885"/>
<reference evidence="2" key="2">
    <citation type="journal article" date="2022" name="Microb. Genom.">
        <title>A chromosome-scale genome assembly of the tomato pathogen Cladosporium fulvum reveals a compartmentalized genome architecture and the presence of a dispensable chromosome.</title>
        <authorList>
            <person name="Zaccaron A.Z."/>
            <person name="Chen L.H."/>
            <person name="Samaras A."/>
            <person name="Stergiopoulos I."/>
        </authorList>
    </citation>
    <scope>NUCLEOTIDE SEQUENCE</scope>
    <source>
        <strain evidence="2">Race5_Kim</strain>
    </source>
</reference>
<feature type="region of interest" description="Disordered" evidence="1">
    <location>
        <begin position="435"/>
        <end position="492"/>
    </location>
</feature>
<dbReference type="AlphaFoldDB" id="A0A9Q8PHS0"/>
<feature type="compositionally biased region" description="Low complexity" evidence="1">
    <location>
        <begin position="98"/>
        <end position="107"/>
    </location>
</feature>
<protein>
    <submittedName>
        <fullName evidence="2">Uncharacterized protein</fullName>
    </submittedName>
</protein>
<dbReference type="OrthoDB" id="3556832at2759"/>
<reference evidence="2" key="1">
    <citation type="submission" date="2021-12" db="EMBL/GenBank/DDBJ databases">
        <authorList>
            <person name="Zaccaron A."/>
            <person name="Stergiopoulos I."/>
        </authorList>
    </citation>
    <scope>NUCLEOTIDE SEQUENCE</scope>
    <source>
        <strain evidence="2">Race5_Kim</strain>
    </source>
</reference>
<feature type="region of interest" description="Disordered" evidence="1">
    <location>
        <begin position="89"/>
        <end position="113"/>
    </location>
</feature>
<gene>
    <name evidence="2" type="ORF">CLAFUR5_11885</name>
</gene>
<name>A0A9Q8PHS0_PASFU</name>
<dbReference type="RefSeq" id="XP_047767034.1">
    <property type="nucleotide sequence ID" value="XM_047911033.1"/>
</dbReference>
<evidence type="ECO:0000313" key="3">
    <source>
        <dbReference type="Proteomes" id="UP000756132"/>
    </source>
</evidence>
<dbReference type="EMBL" id="CP090172">
    <property type="protein sequence ID" value="UJO22668.1"/>
    <property type="molecule type" value="Genomic_DNA"/>
</dbReference>
<dbReference type="GeneID" id="71991763"/>
<sequence length="533" mass="57254">MPSFSARGITATLSIAPLQATLSDTINLGDISQQEKRVKKAFDAGQKLRERPIGPIGPNDKAKSPGVLQFLGTDESTPFLMAEASERLPNAISREQPLPRSSPSSPRGAIPTSHSLAEMSASPALAIHPAQTGINLEQDPQALMLTVATRTRTHIKSLAPQRTVVKTPDLKIEVFLNGALMGSEYINPRRANVNISTNVDTRFSGMRIHRQIEKPWVYREAGQAIVASQTAQSRWDTISAALAEEAHDRGVDEDGSPSPSAAFLSALATVPLPEHVKDASHLAVIDIVISTGNGKKHGSESGFVLEPLRMESKRFKKAACQMPGETPAPNTLRSTSPGVLVAQRAGEPPKKKARHRSGRVDSRISPPVHDQDRADLALELGASPTGRLVKQIAPSLPVTPSARRRQNGLTQNGTIQSPIKIKINTALGTAKSWIKKPLPTSSDDYAAGGMTDGDPSSEPSDSLPVQAHTKTSRSAKGDPYTDEEALENFEPPELCKGSAVSFAGASMYRMVPRWRPGYFDEEEVVGGMRIVVT</sequence>
<accession>A0A9Q8PHS0</accession>
<evidence type="ECO:0000313" key="2">
    <source>
        <dbReference type="EMBL" id="UJO22668.1"/>
    </source>
</evidence>
<feature type="region of interest" description="Disordered" evidence="1">
    <location>
        <begin position="344"/>
        <end position="370"/>
    </location>
</feature>
<evidence type="ECO:0000256" key="1">
    <source>
        <dbReference type="SAM" id="MobiDB-lite"/>
    </source>
</evidence>
<proteinExistence type="predicted"/>
<feature type="region of interest" description="Disordered" evidence="1">
    <location>
        <begin position="391"/>
        <end position="413"/>
    </location>
</feature>
<dbReference type="Proteomes" id="UP000756132">
    <property type="component" value="Chromosome 10"/>
</dbReference>